<evidence type="ECO:0000256" key="2">
    <source>
        <dbReference type="SAM" id="MobiDB-lite"/>
    </source>
</evidence>
<sequence>MPVKMNSTPEQKSLRSVGSSLKDSKIEPEKTSPSRGGSRRDRKIALQQEIEKLTERLMHEENVHKALERALTRPLLGCLLPDLPPVTLELLAEVAVLEEEVVSLEEQVAQYRQNLYEEAIYISFYKRNLENLVDFQEKSPSTLRPDMVKGRGSEVCTTPTKNKQQLSNPKAQRVKTLRRSPIDYMSSKNSPDLGKRPFEGRGGVEGGDIAKTSFITQEKGISGDDGPNKISESILKCLMFIFARMSSTSALRMTEMLPSLAASGENPSATDFKDPYDVFYKFENSDIGPYKYLYEAFLEHGIPETPERVIQLMQETLEKGVKNDVITTRSVFGLEFLEPLVTFALSCGSWSSPAVRVYTGSEVESELEVAKRDYLQAAVGISTTKKSLTIPSCWIGICLILLKTWSRFDWICLQFPSEVAK</sequence>
<evidence type="ECO:0000259" key="4">
    <source>
        <dbReference type="Pfam" id="PF14389"/>
    </source>
</evidence>
<feature type="compositionally biased region" description="Basic and acidic residues" evidence="2">
    <location>
        <begin position="22"/>
        <end position="32"/>
    </location>
</feature>
<name>A0AA38TUF1_9ASTR</name>
<dbReference type="AlphaFoldDB" id="A0AA38TUF1"/>
<keyword evidence="6" id="KW-1185">Reference proteome</keyword>
<feature type="coiled-coil region" evidence="1">
    <location>
        <begin position="43"/>
        <end position="114"/>
    </location>
</feature>
<feature type="domain" description="DUF547" evidence="3">
    <location>
        <begin position="321"/>
        <end position="375"/>
    </location>
</feature>
<evidence type="ECO:0000256" key="1">
    <source>
        <dbReference type="SAM" id="Coils"/>
    </source>
</evidence>
<feature type="compositionally biased region" description="Polar residues" evidence="2">
    <location>
        <begin position="1"/>
        <end position="21"/>
    </location>
</feature>
<dbReference type="InterPro" id="IPR006869">
    <property type="entry name" value="DUF547"/>
</dbReference>
<reference evidence="5" key="1">
    <citation type="submission" date="2023-03" db="EMBL/GenBank/DDBJ databases">
        <title>Chromosome-scale reference genome and RAD-based genetic map of yellow starthistle (Centaurea solstitialis) reveal putative structural variation and QTLs associated with invader traits.</title>
        <authorList>
            <person name="Reatini B."/>
            <person name="Cang F.A."/>
            <person name="Jiang Q."/>
            <person name="Mckibben M.T.W."/>
            <person name="Barker M.S."/>
            <person name="Rieseberg L.H."/>
            <person name="Dlugosch K.M."/>
        </authorList>
    </citation>
    <scope>NUCLEOTIDE SEQUENCE</scope>
    <source>
        <strain evidence="5">CAN-66</strain>
        <tissue evidence="5">Leaf</tissue>
    </source>
</reference>
<evidence type="ECO:0000313" key="6">
    <source>
        <dbReference type="Proteomes" id="UP001172457"/>
    </source>
</evidence>
<evidence type="ECO:0000313" key="5">
    <source>
        <dbReference type="EMBL" id="KAJ9567074.1"/>
    </source>
</evidence>
<feature type="compositionally biased region" description="Polar residues" evidence="2">
    <location>
        <begin position="155"/>
        <end position="170"/>
    </location>
</feature>
<protein>
    <recommendedName>
        <fullName evidence="7">Ternary complex factor MIP1 leucine-zipper domain-containing protein</fullName>
    </recommendedName>
</protein>
<dbReference type="InterPro" id="IPR025757">
    <property type="entry name" value="MIP1_Leuzipper"/>
</dbReference>
<evidence type="ECO:0008006" key="7">
    <source>
        <dbReference type="Google" id="ProtNLM"/>
    </source>
</evidence>
<dbReference type="PANTHER" id="PTHR46248:SF15">
    <property type="entry name" value="TERNARY COMPLEX FACTOR MIP1, LEUCINE-ZIPPER-RELATED"/>
    <property type="match status" value="1"/>
</dbReference>
<accession>A0AA38TUF1</accession>
<feature type="region of interest" description="Disordered" evidence="2">
    <location>
        <begin position="1"/>
        <end position="42"/>
    </location>
</feature>
<dbReference type="PANTHER" id="PTHR46248">
    <property type="entry name" value="EXPRESSED PROTEIN"/>
    <property type="match status" value="1"/>
</dbReference>
<dbReference type="Pfam" id="PF14389">
    <property type="entry name" value="Lzipper-MIP1"/>
    <property type="match status" value="1"/>
</dbReference>
<gene>
    <name evidence="5" type="ORF">OSB04_003040</name>
</gene>
<keyword evidence="1" id="KW-0175">Coiled coil</keyword>
<dbReference type="Proteomes" id="UP001172457">
    <property type="component" value="Chromosome 1"/>
</dbReference>
<comment type="caution">
    <text evidence="5">The sequence shown here is derived from an EMBL/GenBank/DDBJ whole genome shotgun (WGS) entry which is preliminary data.</text>
</comment>
<feature type="domain" description="Ternary complex factor MIP1 leucine-zipper" evidence="4">
    <location>
        <begin position="39"/>
        <end position="118"/>
    </location>
</feature>
<dbReference type="Pfam" id="PF04784">
    <property type="entry name" value="DUF547"/>
    <property type="match status" value="1"/>
</dbReference>
<evidence type="ECO:0000259" key="3">
    <source>
        <dbReference type="Pfam" id="PF04784"/>
    </source>
</evidence>
<dbReference type="EMBL" id="JARYMX010000001">
    <property type="protein sequence ID" value="KAJ9567074.1"/>
    <property type="molecule type" value="Genomic_DNA"/>
</dbReference>
<organism evidence="5 6">
    <name type="scientific">Centaurea solstitialis</name>
    <name type="common">yellow star-thistle</name>
    <dbReference type="NCBI Taxonomy" id="347529"/>
    <lineage>
        <taxon>Eukaryota</taxon>
        <taxon>Viridiplantae</taxon>
        <taxon>Streptophyta</taxon>
        <taxon>Embryophyta</taxon>
        <taxon>Tracheophyta</taxon>
        <taxon>Spermatophyta</taxon>
        <taxon>Magnoliopsida</taxon>
        <taxon>eudicotyledons</taxon>
        <taxon>Gunneridae</taxon>
        <taxon>Pentapetalae</taxon>
        <taxon>asterids</taxon>
        <taxon>campanulids</taxon>
        <taxon>Asterales</taxon>
        <taxon>Asteraceae</taxon>
        <taxon>Carduoideae</taxon>
        <taxon>Cardueae</taxon>
        <taxon>Centaureinae</taxon>
        <taxon>Centaurea</taxon>
    </lineage>
</organism>
<proteinExistence type="predicted"/>
<feature type="region of interest" description="Disordered" evidence="2">
    <location>
        <begin position="141"/>
        <end position="179"/>
    </location>
</feature>